<keyword evidence="3" id="KW-1185">Reference proteome</keyword>
<comment type="caution">
    <text evidence="2">The sequence shown here is derived from an EMBL/GenBank/DDBJ whole genome shotgun (WGS) entry which is preliminary data.</text>
</comment>
<gene>
    <name evidence="2" type="ORF">EDD54_2231</name>
</gene>
<dbReference type="RefSeq" id="WP_126541226.1">
    <property type="nucleotide sequence ID" value="NZ_BSPM01000004.1"/>
</dbReference>
<sequence>MAVYVDDARRPLGRMLMSHMWADSKSELLAMADRIGLSRRWMQQPPTATWLHFDVCQATRDRAIAAGAISVDQTEAVAHRARLDVASGISSRVARGEKVLFDIASRRARERAVSRGQSDLFGGPGG</sequence>
<name>A0A4V3CW80_9HYPH</name>
<accession>A0A4V3CW80</accession>
<dbReference type="Pfam" id="PF13223">
    <property type="entry name" value="DUF4031"/>
    <property type="match status" value="1"/>
</dbReference>
<proteinExistence type="predicted"/>
<evidence type="ECO:0000313" key="2">
    <source>
        <dbReference type="EMBL" id="TDP85378.1"/>
    </source>
</evidence>
<reference evidence="2 3" key="1">
    <citation type="submission" date="2019-03" db="EMBL/GenBank/DDBJ databases">
        <title>Genomic Encyclopedia of Type Strains, Phase IV (KMG-IV): sequencing the most valuable type-strain genomes for metagenomic binning, comparative biology and taxonomic classification.</title>
        <authorList>
            <person name="Goeker M."/>
        </authorList>
    </citation>
    <scope>NUCLEOTIDE SEQUENCE [LARGE SCALE GENOMIC DNA]</scope>
    <source>
        <strain evidence="2 3">DSM 102969</strain>
    </source>
</reference>
<dbReference type="OrthoDB" id="9808993at2"/>
<evidence type="ECO:0000259" key="1">
    <source>
        <dbReference type="Pfam" id="PF13223"/>
    </source>
</evidence>
<evidence type="ECO:0000313" key="3">
    <source>
        <dbReference type="Proteomes" id="UP000294547"/>
    </source>
</evidence>
<organism evidence="2 3">
    <name type="scientific">Oharaeibacter diazotrophicus</name>
    <dbReference type="NCBI Taxonomy" id="1920512"/>
    <lineage>
        <taxon>Bacteria</taxon>
        <taxon>Pseudomonadati</taxon>
        <taxon>Pseudomonadota</taxon>
        <taxon>Alphaproteobacteria</taxon>
        <taxon>Hyphomicrobiales</taxon>
        <taxon>Pleomorphomonadaceae</taxon>
        <taxon>Oharaeibacter</taxon>
    </lineage>
</organism>
<dbReference type="AlphaFoldDB" id="A0A4V3CW80"/>
<feature type="domain" description="DUF4031" evidence="1">
    <location>
        <begin position="3"/>
        <end position="80"/>
    </location>
</feature>
<dbReference type="EMBL" id="SNXY01000007">
    <property type="protein sequence ID" value="TDP85378.1"/>
    <property type="molecule type" value="Genomic_DNA"/>
</dbReference>
<dbReference type="Proteomes" id="UP000294547">
    <property type="component" value="Unassembled WGS sequence"/>
</dbReference>
<protein>
    <submittedName>
        <fullName evidence="2">Uncharacterized protein DUF4031</fullName>
    </submittedName>
</protein>
<dbReference type="InterPro" id="IPR025109">
    <property type="entry name" value="DUF4031"/>
</dbReference>